<comment type="caution">
    <text evidence="3">The sequence shown here is derived from an EMBL/GenBank/DDBJ whole genome shotgun (WGS) entry which is preliminary data.</text>
</comment>
<dbReference type="Proteomes" id="UP001174691">
    <property type="component" value="Unassembled WGS sequence"/>
</dbReference>
<dbReference type="Pfam" id="PF20233">
    <property type="entry name" value="DUF6590"/>
    <property type="match status" value="1"/>
</dbReference>
<name>A0AA38S1Q1_9PEZI</name>
<dbReference type="InterPro" id="IPR046497">
    <property type="entry name" value="DUF6590"/>
</dbReference>
<dbReference type="AlphaFoldDB" id="A0AA38S1Q1"/>
<organism evidence="3 4">
    <name type="scientific">Coniochaeta hoffmannii</name>
    <dbReference type="NCBI Taxonomy" id="91930"/>
    <lineage>
        <taxon>Eukaryota</taxon>
        <taxon>Fungi</taxon>
        <taxon>Dikarya</taxon>
        <taxon>Ascomycota</taxon>
        <taxon>Pezizomycotina</taxon>
        <taxon>Sordariomycetes</taxon>
        <taxon>Sordariomycetidae</taxon>
        <taxon>Coniochaetales</taxon>
        <taxon>Coniochaetaceae</taxon>
        <taxon>Coniochaeta</taxon>
    </lineage>
</organism>
<evidence type="ECO:0000256" key="1">
    <source>
        <dbReference type="SAM" id="MobiDB-lite"/>
    </source>
</evidence>
<feature type="domain" description="DUF6590" evidence="2">
    <location>
        <begin position="18"/>
        <end position="162"/>
    </location>
</feature>
<sequence>MSRIQVSDPRYETWTGKGFEPGQVFRILWYERQEQLTKSSVLSQFFTEQTLNAEQACPGLGGFIIVANGDSHCTCVPILTNIRQGCLKQEVNLANCGIVHEENSEPRLLEGEPELGFPPVRMTITASGEALARVSRVDYSKLLTVKHNVMVFFIGKIVTKDFLDVIQQAVDKCWEDKKHVPGTSGRASKVPEKDNEDANV</sequence>
<gene>
    <name evidence="3" type="ORF">NKR19_g1026</name>
</gene>
<accession>A0AA38S1Q1</accession>
<reference evidence="3" key="1">
    <citation type="submission" date="2022-07" db="EMBL/GenBank/DDBJ databases">
        <title>Fungi with potential for degradation of polypropylene.</title>
        <authorList>
            <person name="Gostincar C."/>
        </authorList>
    </citation>
    <scope>NUCLEOTIDE SEQUENCE</scope>
    <source>
        <strain evidence="3">EXF-13287</strain>
    </source>
</reference>
<proteinExistence type="predicted"/>
<evidence type="ECO:0000313" key="3">
    <source>
        <dbReference type="EMBL" id="KAJ9164828.1"/>
    </source>
</evidence>
<feature type="region of interest" description="Disordered" evidence="1">
    <location>
        <begin position="177"/>
        <end position="200"/>
    </location>
</feature>
<evidence type="ECO:0000313" key="4">
    <source>
        <dbReference type="Proteomes" id="UP001174691"/>
    </source>
</evidence>
<dbReference type="EMBL" id="JANBVN010000009">
    <property type="protein sequence ID" value="KAJ9164828.1"/>
    <property type="molecule type" value="Genomic_DNA"/>
</dbReference>
<keyword evidence="4" id="KW-1185">Reference proteome</keyword>
<protein>
    <recommendedName>
        <fullName evidence="2">DUF6590 domain-containing protein</fullName>
    </recommendedName>
</protein>
<evidence type="ECO:0000259" key="2">
    <source>
        <dbReference type="Pfam" id="PF20233"/>
    </source>
</evidence>